<evidence type="ECO:0000313" key="3">
    <source>
        <dbReference type="Proteomes" id="UP001149165"/>
    </source>
</evidence>
<sequence length="59" mass="6172">MKLLLSVVLFAASGVLAQSSDCTAQYIVDRCLETEKPIAEACGTTDNVCLCAAYEAISA</sequence>
<protein>
    <recommendedName>
        <fullName evidence="4">Extracellular membrane protein CFEM domain-containing protein</fullName>
    </recommendedName>
</protein>
<dbReference type="EMBL" id="JAPQKH010000004">
    <property type="protein sequence ID" value="KAJ5101177.1"/>
    <property type="molecule type" value="Genomic_DNA"/>
</dbReference>
<keyword evidence="1" id="KW-0732">Signal</keyword>
<evidence type="ECO:0008006" key="4">
    <source>
        <dbReference type="Google" id="ProtNLM"/>
    </source>
</evidence>
<evidence type="ECO:0000256" key="1">
    <source>
        <dbReference type="SAM" id="SignalP"/>
    </source>
</evidence>
<dbReference type="OrthoDB" id="2507140at2759"/>
<accession>A0A9W9KDM8</accession>
<reference evidence="2" key="1">
    <citation type="submission" date="2022-11" db="EMBL/GenBank/DDBJ databases">
        <authorList>
            <person name="Petersen C."/>
        </authorList>
    </citation>
    <scope>NUCLEOTIDE SEQUENCE</scope>
    <source>
        <strain evidence="2">IBT 30069</strain>
    </source>
</reference>
<gene>
    <name evidence="2" type="ORF">N7456_007229</name>
</gene>
<dbReference type="AlphaFoldDB" id="A0A9W9KDM8"/>
<proteinExistence type="predicted"/>
<evidence type="ECO:0000313" key="2">
    <source>
        <dbReference type="EMBL" id="KAJ5101177.1"/>
    </source>
</evidence>
<organism evidence="2 3">
    <name type="scientific">Penicillium angulare</name>
    <dbReference type="NCBI Taxonomy" id="116970"/>
    <lineage>
        <taxon>Eukaryota</taxon>
        <taxon>Fungi</taxon>
        <taxon>Dikarya</taxon>
        <taxon>Ascomycota</taxon>
        <taxon>Pezizomycotina</taxon>
        <taxon>Eurotiomycetes</taxon>
        <taxon>Eurotiomycetidae</taxon>
        <taxon>Eurotiales</taxon>
        <taxon>Aspergillaceae</taxon>
        <taxon>Penicillium</taxon>
    </lineage>
</organism>
<reference evidence="2" key="2">
    <citation type="journal article" date="2023" name="IMA Fungus">
        <title>Comparative genomic study of the Penicillium genus elucidates a diverse pangenome and 15 lateral gene transfer events.</title>
        <authorList>
            <person name="Petersen C."/>
            <person name="Sorensen T."/>
            <person name="Nielsen M.R."/>
            <person name="Sondergaard T.E."/>
            <person name="Sorensen J.L."/>
            <person name="Fitzpatrick D.A."/>
            <person name="Frisvad J.C."/>
            <person name="Nielsen K.L."/>
        </authorList>
    </citation>
    <scope>NUCLEOTIDE SEQUENCE</scope>
    <source>
        <strain evidence="2">IBT 30069</strain>
    </source>
</reference>
<dbReference type="Proteomes" id="UP001149165">
    <property type="component" value="Unassembled WGS sequence"/>
</dbReference>
<comment type="caution">
    <text evidence="2">The sequence shown here is derived from an EMBL/GenBank/DDBJ whole genome shotgun (WGS) entry which is preliminary data.</text>
</comment>
<feature type="signal peptide" evidence="1">
    <location>
        <begin position="1"/>
        <end position="17"/>
    </location>
</feature>
<feature type="chain" id="PRO_5040789067" description="Extracellular membrane protein CFEM domain-containing protein" evidence="1">
    <location>
        <begin position="18"/>
        <end position="59"/>
    </location>
</feature>
<keyword evidence="3" id="KW-1185">Reference proteome</keyword>
<name>A0A9W9KDM8_9EURO</name>